<protein>
    <recommendedName>
        <fullName evidence="10">peptidoglycan glycosyltransferase</fullName>
        <ecNumber evidence="10">2.4.99.28</ecNumber>
    </recommendedName>
</protein>
<evidence type="ECO:0000259" key="13">
    <source>
        <dbReference type="Pfam" id="PF00912"/>
    </source>
</evidence>
<evidence type="ECO:0000256" key="5">
    <source>
        <dbReference type="ARBA" id="ARBA00022670"/>
    </source>
</evidence>
<dbReference type="Gene3D" id="1.10.3810.10">
    <property type="entry name" value="Biosynthetic peptidoglycan transglycosylase-like"/>
    <property type="match status" value="1"/>
</dbReference>
<dbReference type="NCBIfam" id="TIGR02073">
    <property type="entry name" value="PBP_1c"/>
    <property type="match status" value="1"/>
</dbReference>
<evidence type="ECO:0000256" key="11">
    <source>
        <dbReference type="ARBA" id="ARBA00049902"/>
    </source>
</evidence>
<dbReference type="InterPro" id="IPR036950">
    <property type="entry name" value="PBP_transglycosylase"/>
</dbReference>
<evidence type="ECO:0000256" key="7">
    <source>
        <dbReference type="ARBA" id="ARBA00022679"/>
    </source>
</evidence>
<dbReference type="Pfam" id="PF06832">
    <property type="entry name" value="BiPBP_C"/>
    <property type="match status" value="1"/>
</dbReference>
<dbReference type="InterPro" id="IPR001460">
    <property type="entry name" value="PCN-bd_Tpept"/>
</dbReference>
<keyword evidence="4" id="KW-0121">Carboxypeptidase</keyword>
<keyword evidence="7" id="KW-0808">Transferase</keyword>
<evidence type="ECO:0000256" key="8">
    <source>
        <dbReference type="ARBA" id="ARBA00022801"/>
    </source>
</evidence>
<gene>
    <name evidence="15" type="ORF">KARMA_0216</name>
</gene>
<keyword evidence="6" id="KW-0328">Glycosyltransferase</keyword>
<sequence>MRYALLGLAVVLTLLAGVRDRFDQWIADTVLPPLVQQTSVEVLDESGQLLRAYTVDDGRWRLEASVAGVDPDFLKMLVAYEDGRFYQHKGVDLWAMARALGQAIWHRDVVSGGSTLTMQVARLIENSGTGHLQGKLRQMRVAWALERRMTKDDILNLYLTRAPYGGNIEGIAAATRLYFGKPPKRLTPSEAALLVAMPQSPETRRPDRNYDAAFAARSRVLDRMLAEGRLRPEQVASARAAPLPQRRAAMPMLAPHLADRAVLERPDAAIHRTTLRADLQAQLQQLAREAVKNQHSGVSLAIMVADHRTGAVLGSVGSAGYEEAIGGAAYLDMTRAVRSPGSTLKPLIFGLSFDQGIAHPETMFDDRPMRFGQYAPQNFDGSFRGPLPLRKALQLSLNIPAVALTESIGPARLMSALRTAGTDPKLPSGQAGLAIALGGIGLTLEDLVTLYGGIARLGRPMPLHWQQAVVPASAHRLMAPRAAWQVADILADLPPPAGAPRRTLAYKTGTSYGHRDAWAIGFDGALVVGVWMGRPDGTPVPGAFGGNLAAPLLFSAYQRATNRPTPLPPAPPDTLRLSGAALPPNLREFVPRNGSVLPDSDAPKLVFPPEGAKLTALPEGLFAKLQDGAPPFRWLANGAPVDVNPRARQITVPQIGAGFSRLTVIDAKGRSASTSFQITERP</sequence>
<keyword evidence="8" id="KW-0378">Hydrolase</keyword>
<dbReference type="SUPFAM" id="SSF53955">
    <property type="entry name" value="Lysozyme-like"/>
    <property type="match status" value="1"/>
</dbReference>
<feature type="domain" description="Penicillin-binding protein transpeptidase" evidence="12">
    <location>
        <begin position="301"/>
        <end position="512"/>
    </location>
</feature>
<dbReference type="GO" id="GO:0006508">
    <property type="term" value="P:proteolysis"/>
    <property type="evidence" value="ECO:0007669"/>
    <property type="project" value="UniProtKB-KW"/>
</dbReference>
<keyword evidence="16" id="KW-1185">Reference proteome</keyword>
<dbReference type="InterPro" id="IPR023346">
    <property type="entry name" value="Lysozyme-like_dom_sf"/>
</dbReference>
<dbReference type="AlphaFoldDB" id="A0A1M4MWM4"/>
<dbReference type="InterPro" id="IPR012338">
    <property type="entry name" value="Beta-lactam/transpept-like"/>
</dbReference>
<evidence type="ECO:0000259" key="12">
    <source>
        <dbReference type="Pfam" id="PF00905"/>
    </source>
</evidence>
<evidence type="ECO:0000256" key="10">
    <source>
        <dbReference type="ARBA" id="ARBA00044770"/>
    </source>
</evidence>
<dbReference type="InterPro" id="IPR001264">
    <property type="entry name" value="Glyco_trans_51"/>
</dbReference>
<evidence type="ECO:0000256" key="2">
    <source>
        <dbReference type="ARBA" id="ARBA00007090"/>
    </source>
</evidence>
<dbReference type="EMBL" id="FMJB01000014">
    <property type="protein sequence ID" value="SCM66044.1"/>
    <property type="molecule type" value="Genomic_DNA"/>
</dbReference>
<comment type="catalytic activity">
    <reaction evidence="11">
        <text>[GlcNAc-(1-&gt;4)-Mur2Ac(oyl-L-Ala-gamma-D-Glu-L-Lys-D-Ala-D-Ala)](n)-di-trans,octa-cis-undecaprenyl diphosphate + beta-D-GlcNAc-(1-&gt;4)-Mur2Ac(oyl-L-Ala-gamma-D-Glu-L-Lys-D-Ala-D-Ala)-di-trans,octa-cis-undecaprenyl diphosphate = [GlcNAc-(1-&gt;4)-Mur2Ac(oyl-L-Ala-gamma-D-Glu-L-Lys-D-Ala-D-Ala)](n+1)-di-trans,octa-cis-undecaprenyl diphosphate + di-trans,octa-cis-undecaprenyl diphosphate + H(+)</text>
        <dbReference type="Rhea" id="RHEA:23708"/>
        <dbReference type="Rhea" id="RHEA-COMP:9602"/>
        <dbReference type="Rhea" id="RHEA-COMP:9603"/>
        <dbReference type="ChEBI" id="CHEBI:15378"/>
        <dbReference type="ChEBI" id="CHEBI:58405"/>
        <dbReference type="ChEBI" id="CHEBI:60033"/>
        <dbReference type="ChEBI" id="CHEBI:78435"/>
        <dbReference type="EC" id="2.4.99.28"/>
    </reaction>
</comment>
<dbReference type="InterPro" id="IPR011815">
    <property type="entry name" value="PBP_1c"/>
</dbReference>
<dbReference type="SUPFAM" id="SSF56601">
    <property type="entry name" value="beta-lactamase/transpeptidase-like"/>
    <property type="match status" value="1"/>
</dbReference>
<dbReference type="GO" id="GO:0009252">
    <property type="term" value="P:peptidoglycan biosynthetic process"/>
    <property type="evidence" value="ECO:0007669"/>
    <property type="project" value="UniProtKB-UniPathway"/>
</dbReference>
<evidence type="ECO:0000256" key="3">
    <source>
        <dbReference type="ARBA" id="ARBA00007739"/>
    </source>
</evidence>
<name>A0A1M4MWM4_9RHOB</name>
<keyword evidence="5" id="KW-0645">Protease</keyword>
<dbReference type="GO" id="GO:0004180">
    <property type="term" value="F:carboxypeptidase activity"/>
    <property type="evidence" value="ECO:0007669"/>
    <property type="project" value="UniProtKB-KW"/>
</dbReference>
<evidence type="ECO:0000256" key="9">
    <source>
        <dbReference type="ARBA" id="ARBA00023268"/>
    </source>
</evidence>
<dbReference type="PANTHER" id="PTHR32282">
    <property type="entry name" value="BINDING PROTEIN TRANSPEPTIDASE, PUTATIVE-RELATED"/>
    <property type="match status" value="1"/>
</dbReference>
<feature type="domain" description="Penicillin-binding C-terminal" evidence="14">
    <location>
        <begin position="600"/>
        <end position="675"/>
    </location>
</feature>
<dbReference type="Pfam" id="PF00905">
    <property type="entry name" value="Transpeptidase"/>
    <property type="match status" value="1"/>
</dbReference>
<comment type="similarity">
    <text evidence="2">In the C-terminal section; belongs to the transpeptidase family.</text>
</comment>
<comment type="pathway">
    <text evidence="1">Cell wall biogenesis; peptidoglycan biosynthesis.</text>
</comment>
<evidence type="ECO:0000313" key="16">
    <source>
        <dbReference type="Proteomes" id="UP000184085"/>
    </source>
</evidence>
<dbReference type="GO" id="GO:0008955">
    <property type="term" value="F:peptidoglycan glycosyltransferase activity"/>
    <property type="evidence" value="ECO:0007669"/>
    <property type="project" value="UniProtKB-EC"/>
</dbReference>
<dbReference type="InterPro" id="IPR050396">
    <property type="entry name" value="Glycosyltr_51/Transpeptidase"/>
</dbReference>
<comment type="similarity">
    <text evidence="3">In the N-terminal section; belongs to the glycosyltransferase 51 family.</text>
</comment>
<evidence type="ECO:0000259" key="14">
    <source>
        <dbReference type="Pfam" id="PF06832"/>
    </source>
</evidence>
<evidence type="ECO:0000256" key="1">
    <source>
        <dbReference type="ARBA" id="ARBA00004752"/>
    </source>
</evidence>
<dbReference type="GO" id="GO:0030288">
    <property type="term" value="C:outer membrane-bounded periplasmic space"/>
    <property type="evidence" value="ECO:0007669"/>
    <property type="project" value="TreeGrafter"/>
</dbReference>
<dbReference type="RefSeq" id="WP_072702660.1">
    <property type="nucleotide sequence ID" value="NZ_FMJB01000014.1"/>
</dbReference>
<dbReference type="Gene3D" id="3.40.710.10">
    <property type="entry name" value="DD-peptidase/beta-lactamase superfamily"/>
    <property type="match status" value="1"/>
</dbReference>
<dbReference type="PANTHER" id="PTHR32282:SF15">
    <property type="entry name" value="PENICILLIN-BINDING PROTEIN 1C"/>
    <property type="match status" value="1"/>
</dbReference>
<accession>A0A1M4MWM4</accession>
<dbReference type="GO" id="GO:0008658">
    <property type="term" value="F:penicillin binding"/>
    <property type="evidence" value="ECO:0007669"/>
    <property type="project" value="InterPro"/>
</dbReference>
<evidence type="ECO:0000313" key="15">
    <source>
        <dbReference type="EMBL" id="SCM66044.1"/>
    </source>
</evidence>
<dbReference type="Proteomes" id="UP000184085">
    <property type="component" value="Unassembled WGS sequence"/>
</dbReference>
<feature type="domain" description="Glycosyl transferase family 51" evidence="13">
    <location>
        <begin position="56"/>
        <end position="224"/>
    </location>
</feature>
<keyword evidence="9" id="KW-0511">Multifunctional enzyme</keyword>
<dbReference type="Pfam" id="PF00912">
    <property type="entry name" value="Transgly"/>
    <property type="match status" value="1"/>
</dbReference>
<dbReference type="InterPro" id="IPR009647">
    <property type="entry name" value="PBP_C"/>
</dbReference>
<evidence type="ECO:0000256" key="6">
    <source>
        <dbReference type="ARBA" id="ARBA00022676"/>
    </source>
</evidence>
<dbReference type="EC" id="2.4.99.28" evidence="10"/>
<proteinExistence type="inferred from homology"/>
<dbReference type="UniPathway" id="UPA00219"/>
<organism evidence="15 16">
    <name type="scientific">Donghicola eburneus</name>
    <dbReference type="NCBI Taxonomy" id="393278"/>
    <lineage>
        <taxon>Bacteria</taxon>
        <taxon>Pseudomonadati</taxon>
        <taxon>Pseudomonadota</taxon>
        <taxon>Alphaproteobacteria</taxon>
        <taxon>Rhodobacterales</taxon>
        <taxon>Roseobacteraceae</taxon>
        <taxon>Donghicola</taxon>
    </lineage>
</organism>
<evidence type="ECO:0000256" key="4">
    <source>
        <dbReference type="ARBA" id="ARBA00022645"/>
    </source>
</evidence>
<reference evidence="16" key="1">
    <citation type="submission" date="2016-09" db="EMBL/GenBank/DDBJ databases">
        <authorList>
            <person name="Wibberg D."/>
        </authorList>
    </citation>
    <scope>NUCLEOTIDE SEQUENCE [LARGE SCALE GENOMIC DNA]</scope>
</reference>